<proteinExistence type="predicted"/>
<organism evidence="1 2">
    <name type="scientific">Phlebia brevispora</name>
    <dbReference type="NCBI Taxonomy" id="194682"/>
    <lineage>
        <taxon>Eukaryota</taxon>
        <taxon>Fungi</taxon>
        <taxon>Dikarya</taxon>
        <taxon>Basidiomycota</taxon>
        <taxon>Agaricomycotina</taxon>
        <taxon>Agaricomycetes</taxon>
        <taxon>Polyporales</taxon>
        <taxon>Meruliaceae</taxon>
        <taxon>Phlebia</taxon>
    </lineage>
</organism>
<comment type="caution">
    <text evidence="1">The sequence shown here is derived from an EMBL/GenBank/DDBJ whole genome shotgun (WGS) entry which is preliminary data.</text>
</comment>
<dbReference type="Proteomes" id="UP001148662">
    <property type="component" value="Unassembled WGS sequence"/>
</dbReference>
<evidence type="ECO:0000313" key="2">
    <source>
        <dbReference type="Proteomes" id="UP001148662"/>
    </source>
</evidence>
<reference evidence="1" key="1">
    <citation type="submission" date="2022-07" db="EMBL/GenBank/DDBJ databases">
        <title>Genome Sequence of Phlebia brevispora.</title>
        <authorList>
            <person name="Buettner E."/>
        </authorList>
    </citation>
    <scope>NUCLEOTIDE SEQUENCE</scope>
    <source>
        <strain evidence="1">MPL23</strain>
    </source>
</reference>
<name>A0ACC1T929_9APHY</name>
<accession>A0ACC1T929</accession>
<protein>
    <submittedName>
        <fullName evidence="1">Uncharacterized protein</fullName>
    </submittedName>
</protein>
<sequence length="585" mass="64467">MEECSVITLTFPPRPPEKSYHAGWMVKRYAYASRQLGSHKNGYLPNDAGERPPPAFVNNPLLCPMGKPDDPLCPDDEESAVKETIISSINPDEKNRTEEGVVQSYSGNGTLEDPYVVDWDPGDPENPYNWSKRLQMAIGTFTVSFCSSSYTGGLASIMKELHMSHEVAILGVSLFVLGFGLGPLVFAPLGELYGRRIVFLTTYAIFTLFHLGGALGHNTATLLSTRLLAGIFGSSLYATAPFMGPVLGPIVSGWIVETRLGWRFNFWIMFMLSSFSLIFGFLVTSETFAPALLRWRARKLTKASAGKAYFISIHDLKRSASFIQVLKFNLKRPFVFLAFEPIVLLLALYIAIVYATLYAFFAAFPIVFQDTRHFSPGEGGLAFLGVGIGTAFGTALAPLNNKLYYRDMRRSGTGKAPPESRLYMPMVGAIILPAGLFWFAWTCEPPVFWLAPIAAGVPFGTGLAQIMQGLVQYLMDTYTIYCASAIASTVILRSILAAVFPLISPFMYANLGNSWATMVFAFLSVTCTPLPFLFFRYGPWIRSKSRFASGHDRIGILARAVSPSATLHDKEKGIPNADEKEKTMV</sequence>
<keyword evidence="2" id="KW-1185">Reference proteome</keyword>
<evidence type="ECO:0000313" key="1">
    <source>
        <dbReference type="EMBL" id="KAJ3556051.1"/>
    </source>
</evidence>
<gene>
    <name evidence="1" type="ORF">NM688_g2239</name>
</gene>
<dbReference type="EMBL" id="JANHOG010000275">
    <property type="protein sequence ID" value="KAJ3556051.1"/>
    <property type="molecule type" value="Genomic_DNA"/>
</dbReference>